<reference evidence="2 3" key="1">
    <citation type="journal article" date="2016" name="BMC Microbiol.">
        <title>Fucosyllactose and L-fucose utilization of infant Bifidobacterium longum and Bifidobacterium kashiwanohense.</title>
        <authorList>
            <person name="Bunesova V."/>
            <person name="Lacroix C."/>
            <person name="Schwab C."/>
        </authorList>
    </citation>
    <scope>NUCLEOTIDE SEQUENCE [LARGE SCALE GENOMIC DNA]</scope>
    <source>
        <strain evidence="2 3">BSM11-5</strain>
    </source>
</reference>
<organism evidence="2 3">
    <name type="scientific">Bifidobacterium longum subsp. suis</name>
    <dbReference type="NCBI Taxonomy" id="1695"/>
    <lineage>
        <taxon>Bacteria</taxon>
        <taxon>Bacillati</taxon>
        <taxon>Actinomycetota</taxon>
        <taxon>Actinomycetes</taxon>
        <taxon>Bifidobacteriales</taxon>
        <taxon>Bifidobacteriaceae</taxon>
        <taxon>Bifidobacterium</taxon>
    </lineage>
</organism>
<feature type="transmembrane region" description="Helical" evidence="1">
    <location>
        <begin position="42"/>
        <end position="63"/>
    </location>
</feature>
<dbReference type="GeneID" id="69579115"/>
<keyword evidence="1" id="KW-1133">Transmembrane helix</keyword>
<dbReference type="Proteomes" id="UP000181801">
    <property type="component" value="Unassembled WGS sequence"/>
</dbReference>
<proteinExistence type="predicted"/>
<dbReference type="EMBL" id="MOAE01000022">
    <property type="protein sequence ID" value="OIN64018.1"/>
    <property type="molecule type" value="Genomic_DNA"/>
</dbReference>
<dbReference type="RefSeq" id="WP_071474701.1">
    <property type="nucleotide sequence ID" value="NZ_JAERWE010000017.1"/>
</dbReference>
<comment type="caution">
    <text evidence="2">The sequence shown here is derived from an EMBL/GenBank/DDBJ whole genome shotgun (WGS) entry which is preliminary data.</text>
</comment>
<evidence type="ECO:0000313" key="3">
    <source>
        <dbReference type="Proteomes" id="UP000181801"/>
    </source>
</evidence>
<feature type="transmembrane region" description="Helical" evidence="1">
    <location>
        <begin position="6"/>
        <end position="30"/>
    </location>
</feature>
<name>A0A1S2W1B9_BIFLN</name>
<gene>
    <name evidence="2" type="ORF">BFS26_04410</name>
</gene>
<sequence length="71" mass="7804">MTAFDLIAIICATGWFVYSIVVLIVGWLFTADDGGKTSKQDCLWAIDFVLFGILFCLMLFAGACDTKLKMA</sequence>
<keyword evidence="1" id="KW-0812">Transmembrane</keyword>
<evidence type="ECO:0000256" key="1">
    <source>
        <dbReference type="SAM" id="Phobius"/>
    </source>
</evidence>
<accession>A0A1S2W1B9</accession>
<evidence type="ECO:0000313" key="2">
    <source>
        <dbReference type="EMBL" id="OIN64018.1"/>
    </source>
</evidence>
<keyword evidence="1" id="KW-0472">Membrane</keyword>
<protein>
    <submittedName>
        <fullName evidence="2">Uncharacterized protein</fullName>
    </submittedName>
</protein>
<dbReference type="AlphaFoldDB" id="A0A1S2W1B9"/>